<feature type="non-terminal residue" evidence="2">
    <location>
        <position position="74"/>
    </location>
</feature>
<gene>
    <name evidence="2" type="primary">Nfu_g_1_004964</name>
</gene>
<name>A0A1A8CNZ0_NOTKA</name>
<keyword evidence="1" id="KW-0812">Transmembrane</keyword>
<feature type="non-terminal residue" evidence="2">
    <location>
        <position position="1"/>
    </location>
</feature>
<proteinExistence type="predicted"/>
<keyword evidence="1" id="KW-0472">Membrane</keyword>
<accession>A0A1A8CNZ0</accession>
<feature type="transmembrane region" description="Helical" evidence="1">
    <location>
        <begin position="48"/>
        <end position="67"/>
    </location>
</feature>
<evidence type="ECO:0000313" key="2">
    <source>
        <dbReference type="EMBL" id="SBP81484.1"/>
    </source>
</evidence>
<evidence type="ECO:0000256" key="1">
    <source>
        <dbReference type="SAM" id="Phobius"/>
    </source>
</evidence>
<reference evidence="2" key="1">
    <citation type="submission" date="2016-05" db="EMBL/GenBank/DDBJ databases">
        <authorList>
            <person name="Lavstsen T."/>
            <person name="Jespersen J.S."/>
        </authorList>
    </citation>
    <scope>NUCLEOTIDE SEQUENCE</scope>
    <source>
        <tissue evidence="2">Brain</tissue>
    </source>
</reference>
<dbReference type="EMBL" id="HADZ01017543">
    <property type="protein sequence ID" value="SBP81484.1"/>
    <property type="molecule type" value="Transcribed_RNA"/>
</dbReference>
<reference evidence="2" key="2">
    <citation type="submission" date="2016-06" db="EMBL/GenBank/DDBJ databases">
        <title>The genome of a short-lived fish provides insights into sex chromosome evolution and the genetic control of aging.</title>
        <authorList>
            <person name="Reichwald K."/>
            <person name="Felder M."/>
            <person name="Petzold A."/>
            <person name="Koch P."/>
            <person name="Groth M."/>
            <person name="Platzer M."/>
        </authorList>
    </citation>
    <scope>NUCLEOTIDE SEQUENCE</scope>
    <source>
        <tissue evidence="2">Brain</tissue>
    </source>
</reference>
<sequence length="74" mass="8561">IYSLSITNFTIFVIVFEAEINCGMCSTPKPPIPGPSITKWVRQICNRGYYLTKCIVYSCFCYLVFVLRKRRNLA</sequence>
<keyword evidence="1" id="KW-1133">Transmembrane helix</keyword>
<organism evidence="2">
    <name type="scientific">Nothobranchius kadleci</name>
    <name type="common">African annual killifish</name>
    <dbReference type="NCBI Taxonomy" id="1051664"/>
    <lineage>
        <taxon>Eukaryota</taxon>
        <taxon>Metazoa</taxon>
        <taxon>Chordata</taxon>
        <taxon>Craniata</taxon>
        <taxon>Vertebrata</taxon>
        <taxon>Euteleostomi</taxon>
        <taxon>Actinopterygii</taxon>
        <taxon>Neopterygii</taxon>
        <taxon>Teleostei</taxon>
        <taxon>Neoteleostei</taxon>
        <taxon>Acanthomorphata</taxon>
        <taxon>Ovalentaria</taxon>
        <taxon>Atherinomorphae</taxon>
        <taxon>Cyprinodontiformes</taxon>
        <taxon>Nothobranchiidae</taxon>
        <taxon>Nothobranchius</taxon>
    </lineage>
</organism>
<dbReference type="AlphaFoldDB" id="A0A1A8CNZ0"/>
<protein>
    <submittedName>
        <fullName evidence="2">Uncharacterized protein</fullName>
    </submittedName>
</protein>